<gene>
    <name evidence="2" type="ORF">AN695_0205310</name>
</gene>
<evidence type="ECO:0000313" key="3">
    <source>
        <dbReference type="Proteomes" id="UP000050489"/>
    </source>
</evidence>
<dbReference type="PROSITE" id="PS51257">
    <property type="entry name" value="PROKAR_LIPOPROTEIN"/>
    <property type="match status" value="1"/>
</dbReference>
<feature type="domain" description="DUF7480" evidence="1">
    <location>
        <begin position="26"/>
        <end position="103"/>
    </location>
</feature>
<dbReference type="NCBIfam" id="NF045617">
    <property type="entry name" value="mostly_LP"/>
    <property type="match status" value="1"/>
</dbReference>
<dbReference type="RefSeq" id="WP_055317392.1">
    <property type="nucleotide sequence ID" value="NZ_CADDTT010000023.1"/>
</dbReference>
<dbReference type="Proteomes" id="UP000050489">
    <property type="component" value="Unassembled WGS sequence"/>
</dbReference>
<organism evidence="2 3">
    <name type="scientific">Serratia marcescens</name>
    <dbReference type="NCBI Taxonomy" id="615"/>
    <lineage>
        <taxon>Bacteria</taxon>
        <taxon>Pseudomonadati</taxon>
        <taxon>Pseudomonadota</taxon>
        <taxon>Gammaproteobacteria</taxon>
        <taxon>Enterobacterales</taxon>
        <taxon>Yersiniaceae</taxon>
        <taxon>Serratia</taxon>
    </lineage>
</organism>
<dbReference type="Pfam" id="PF24295">
    <property type="entry name" value="DUF7480"/>
    <property type="match status" value="1"/>
</dbReference>
<comment type="caution">
    <text evidence="2">The sequence shown here is derived from an EMBL/GenBank/DDBJ whole genome shotgun (WGS) entry which is preliminary data.</text>
</comment>
<accession>A0A2F0PAX5</accession>
<proteinExistence type="predicted"/>
<protein>
    <recommendedName>
        <fullName evidence="1">DUF7480 domain-containing protein</fullName>
    </recommendedName>
</protein>
<dbReference type="InterPro" id="IPR055903">
    <property type="entry name" value="DUF7480"/>
</dbReference>
<sequence length="126" mass="14202">MKKFLLLFIPLFISGCPMGDKVNLRPAKATTVGSKICVFVDKNDMERVESILRVAIWKYGNDNYVYEKSYANTPVALEPGKCVPGIGEYDFIPGEGYSVIVSTPLHPYETGFIVWKRGEEVMLEPY</sequence>
<name>A0A2F0PAX5_SERMA</name>
<dbReference type="EMBL" id="LJEX02000125">
    <property type="protein sequence ID" value="OCO81226.1"/>
    <property type="molecule type" value="Genomic_DNA"/>
</dbReference>
<reference evidence="3" key="1">
    <citation type="submission" date="2016-04" db="EMBL/GenBank/DDBJ databases">
        <authorList>
            <person name="Osei Sekyere J."/>
            <person name="Sivertsen A."/>
            <person name="Pedersen A.T."/>
            <person name="Sundsfjord A."/>
        </authorList>
    </citation>
    <scope>NUCLEOTIDE SEQUENCE [LARGE SCALE GENOMIC DNA]</scope>
    <source>
        <strain evidence="3">945174350</strain>
    </source>
</reference>
<evidence type="ECO:0000259" key="1">
    <source>
        <dbReference type="Pfam" id="PF24295"/>
    </source>
</evidence>
<dbReference type="InterPro" id="IPR054657">
    <property type="entry name" value="T6SS_periplasmic_put"/>
</dbReference>
<evidence type="ECO:0000313" key="2">
    <source>
        <dbReference type="EMBL" id="OCO81226.1"/>
    </source>
</evidence>
<dbReference type="AlphaFoldDB" id="A0A2F0PAX5"/>